<evidence type="ECO:0000313" key="3">
    <source>
        <dbReference type="Proteomes" id="UP000228996"/>
    </source>
</evidence>
<feature type="transmembrane region" description="Helical" evidence="1">
    <location>
        <begin position="127"/>
        <end position="145"/>
    </location>
</feature>
<dbReference type="Proteomes" id="UP000228996">
    <property type="component" value="Unassembled WGS sequence"/>
</dbReference>
<feature type="transmembrane region" description="Helical" evidence="1">
    <location>
        <begin position="105"/>
        <end position="122"/>
    </location>
</feature>
<evidence type="ECO:0000313" key="2">
    <source>
        <dbReference type="EMBL" id="PIU03832.1"/>
    </source>
</evidence>
<organism evidence="2 3">
    <name type="scientific">Candidatus Shapirobacteria bacterium CG08_land_8_20_14_0_20_39_18</name>
    <dbReference type="NCBI Taxonomy" id="1974883"/>
    <lineage>
        <taxon>Bacteria</taxon>
        <taxon>Candidatus Shapironibacteriota</taxon>
    </lineage>
</organism>
<protein>
    <recommendedName>
        <fullName evidence="4">Glycosyl transferase family 39/83 domain-containing protein</fullName>
    </recommendedName>
</protein>
<feature type="transmembrane region" description="Helical" evidence="1">
    <location>
        <begin position="151"/>
        <end position="169"/>
    </location>
</feature>
<comment type="caution">
    <text evidence="2">The sequence shown here is derived from an EMBL/GenBank/DDBJ whole genome shotgun (WGS) entry which is preliminary data.</text>
</comment>
<dbReference type="EMBL" id="PEYO01000005">
    <property type="protein sequence ID" value="PIU03832.1"/>
    <property type="molecule type" value="Genomic_DNA"/>
</dbReference>
<dbReference type="AlphaFoldDB" id="A0A2M6XDU5"/>
<name>A0A2M6XDU5_9BACT</name>
<reference evidence="3" key="1">
    <citation type="submission" date="2017-09" db="EMBL/GenBank/DDBJ databases">
        <title>Depth-based differentiation of microbial function through sediment-hosted aquifers and enrichment of novel symbionts in the deep terrestrial subsurface.</title>
        <authorList>
            <person name="Probst A.J."/>
            <person name="Ladd B."/>
            <person name="Jarett J.K."/>
            <person name="Geller-Mcgrath D.E."/>
            <person name="Sieber C.M.K."/>
            <person name="Emerson J.B."/>
            <person name="Anantharaman K."/>
            <person name="Thomas B.C."/>
            <person name="Malmstrom R."/>
            <person name="Stieglmeier M."/>
            <person name="Klingl A."/>
            <person name="Woyke T."/>
            <person name="Ryan C.M."/>
            <person name="Banfield J.F."/>
        </authorList>
    </citation>
    <scope>NUCLEOTIDE SEQUENCE [LARGE SCALE GENOMIC DNA]</scope>
</reference>
<accession>A0A2M6XDU5</accession>
<evidence type="ECO:0008006" key="4">
    <source>
        <dbReference type="Google" id="ProtNLM"/>
    </source>
</evidence>
<keyword evidence="1" id="KW-0472">Membrane</keyword>
<evidence type="ECO:0000256" key="1">
    <source>
        <dbReference type="SAM" id="Phobius"/>
    </source>
</evidence>
<keyword evidence="1" id="KW-1133">Transmembrane helix</keyword>
<keyword evidence="1" id="KW-0812">Transmembrane</keyword>
<proteinExistence type="predicted"/>
<gene>
    <name evidence="2" type="ORF">COT44_00945</name>
</gene>
<sequence length="174" mass="20338">MNITRKLILAGLLILIFFISPWPKIISIPSAGYSIFPNQTEITQITRYQNILNQVNPTFPRLYTNKLTSTIKNLETNFFETVDLNYYFFANHPLERVRVNETEKLSSLLLPFFVIGLFSLNLKKNKILIAWILLFFAISSILPNRFYKIDVLLFIPFLIIIVMGMNNILSRFKQ</sequence>